<dbReference type="FunFam" id="1.20.1560.10:FF:000055">
    <property type="entry name" value="ABC multidrug transporter (Eurofung)"/>
    <property type="match status" value="1"/>
</dbReference>
<feature type="transmembrane region" description="Helical" evidence="11">
    <location>
        <begin position="235"/>
        <end position="260"/>
    </location>
</feature>
<feature type="transmembrane region" description="Helical" evidence="11">
    <location>
        <begin position="1022"/>
        <end position="1042"/>
    </location>
</feature>
<keyword evidence="3" id="KW-0813">Transport</keyword>
<evidence type="ECO:0000256" key="7">
    <source>
        <dbReference type="ARBA" id="ARBA00022840"/>
    </source>
</evidence>
<sequence>MNNSIACLPHADGLFGPRIDSCQRLFDFTLLFEQSILTVGPSTLFMLLISLVISVLLYLQIATLALWIVSKGQQTIVSVPAAALSVTATVGLAVLSNLESNRSTRPSFVICTYLLVSTLLDIAQTRTLWLQHGSTTLSALSTCSVLVKVILLWLEASDKRSFLKEPHNKYPPEALARVINTSFFWWLNKLIQKGHRNILTLGDLFDTDKTLSSASLEAKIQTAWRRQSPDGKYSLLFTILASFKVPLLTLIFPRICLIGFKFSQPLLINRAISLIDAPETSINRDIGYSLIAATALIYLGLAVSTAQYQRQIFRVITMIRGGLVFIIYNVTLTLDANHTGDSAAVTLMSTDIERIGTGFSTVDSLWAGPVEAGIAIYLLQRESGLACIAPVIVSLSCTVGAFLVMKWAKHTQKEWVEAVQKRVAITSSALKSIRGIKMQGLTARLAKDLQELRVEELEYAKPFRRNIIVTAVTSNITTLCGPAITFIVYILIERTKDSATLNISQTFTSLSLISLLSTPVSEMVQTVPTFAAAMGCMERIQTYIRIKDRSDPRFTSPDSEFNSITVKSRDNVNISSNEIELQKIDVMPAIPVNARSESIVSIKDASFFFSHDGAPVLKDIKLEIPRGTLTMVIGAIGSGKSCLLKVILGELTSSKGFVFANTSSIAFCSQTPWLPNSSLHELVLGCSSYDEAWYNAVITACMLHHDIVSFLDGERTMIGSDGAALSGGQKQRVALARALYSRRGLLLVDDVFSGLDYKTNQAVFRNVFGREGLCRLHNITVVLATHAVEHLQSADNIVILSNSGTFLEQGKFQGLRENEDSYIKNLIFHERSDKDSYAETDEAPAVVKTQTKAEPLNISDINRQDGDASVYFYFAKSVGWLHFSLFIGTVVLYTFSSQFQVVLLELWSKSEISHSGVYTNMYMGLYAMLSVLALCGIGGLLCVTLLFAGPYASINLHRTLLHTVMSAPYSWFTTTDSGVMLNRFSQDMSLIDMKLLIGIVDTFAGSFMAIAQAILIAIGAKYVGVILPLILGILYILQKVYLRTSRQLRLLDLESKSPLYSHFTETLSGVTTIRAFGWQAQSAEKNRKLLDISQKPYYLLYCIQRWLSLVLDLIIAGIAVILITFATQMRGTTSAGTLGIALVNVLEFNSTLSFLIRKWTQLETSIGAVARVKSFEANTLSENGPLEVNLPPSEWPIKAKVEFKDVTAIYGIGESAVCNVSFSIESGTKMGIVGRTGSGKSSLILALFRMLELKTGDILIDNLSISTLDRQSVRCSFITILQEPYFLSATIGFNAGPFHSLDKKSIQIALSRVGLWDIIRENGGLEAPMTAAPLSQGQQQLFRIARSIIRKLALGNKNHGILVLDEVTSNVDSGTEEIMLKILEEEFKGWTVLAVAHRLGTIRGYDRVLVLGKGCVVEDGTPDELIQMEGGLFRELWESGFGKVDSV</sequence>
<evidence type="ECO:0000256" key="5">
    <source>
        <dbReference type="ARBA" id="ARBA00022692"/>
    </source>
</evidence>
<organism evidence="14 15">
    <name type="scientific">Sclerotinia sclerotiorum (strain ATCC 18683 / 1980 / Ss-1)</name>
    <name type="common">White mold</name>
    <name type="synonym">Whetzelinia sclerotiorum</name>
    <dbReference type="NCBI Taxonomy" id="665079"/>
    <lineage>
        <taxon>Eukaryota</taxon>
        <taxon>Fungi</taxon>
        <taxon>Dikarya</taxon>
        <taxon>Ascomycota</taxon>
        <taxon>Pezizomycotina</taxon>
        <taxon>Leotiomycetes</taxon>
        <taxon>Helotiales</taxon>
        <taxon>Sclerotiniaceae</taxon>
        <taxon>Sclerotinia</taxon>
    </lineage>
</organism>
<comment type="subcellular location">
    <subcellularLocation>
        <location evidence="1">Cell membrane</location>
        <topology evidence="1">Multi-pass membrane protein</topology>
    </subcellularLocation>
</comment>
<gene>
    <name evidence="14" type="ORF">sscle_07g057480</name>
</gene>
<feature type="transmembrane region" description="Helical" evidence="11">
    <location>
        <begin position="383"/>
        <end position="405"/>
    </location>
</feature>
<evidence type="ECO:0000256" key="10">
    <source>
        <dbReference type="ARBA" id="ARBA00023180"/>
    </source>
</evidence>
<evidence type="ECO:0000256" key="2">
    <source>
        <dbReference type="ARBA" id="ARBA00009726"/>
    </source>
</evidence>
<evidence type="ECO:0000259" key="12">
    <source>
        <dbReference type="PROSITE" id="PS50893"/>
    </source>
</evidence>
<evidence type="ECO:0000256" key="9">
    <source>
        <dbReference type="ARBA" id="ARBA00023136"/>
    </source>
</evidence>
<dbReference type="SUPFAM" id="SSF52540">
    <property type="entry name" value="P-loop containing nucleoside triphosphate hydrolases"/>
    <property type="match status" value="2"/>
</dbReference>
<feature type="transmembrane region" description="Helical" evidence="11">
    <location>
        <begin position="44"/>
        <end position="69"/>
    </location>
</feature>
<dbReference type="FunFam" id="3.40.50.300:FF:002145">
    <property type="entry name" value="ABC transporter (MsbA subfamily)"/>
    <property type="match status" value="1"/>
</dbReference>
<dbReference type="PROSITE" id="PS50929">
    <property type="entry name" value="ABC_TM1F"/>
    <property type="match status" value="2"/>
</dbReference>
<evidence type="ECO:0000256" key="8">
    <source>
        <dbReference type="ARBA" id="ARBA00022989"/>
    </source>
</evidence>
<feature type="domain" description="ABC transmembrane type-1" evidence="13">
    <location>
        <begin position="883"/>
        <end position="1164"/>
    </location>
</feature>
<protein>
    <recommendedName>
        <fullName evidence="16">ABC transporter</fullName>
    </recommendedName>
</protein>
<dbReference type="PROSITE" id="PS00211">
    <property type="entry name" value="ABC_TRANSPORTER_1"/>
    <property type="match status" value="2"/>
</dbReference>
<dbReference type="CDD" id="cd18579">
    <property type="entry name" value="ABC_6TM_ABCC_D1"/>
    <property type="match status" value="1"/>
</dbReference>
<dbReference type="GO" id="GO:0005886">
    <property type="term" value="C:plasma membrane"/>
    <property type="evidence" value="ECO:0007669"/>
    <property type="project" value="UniProtKB-SubCell"/>
</dbReference>
<dbReference type="InterPro" id="IPR017871">
    <property type="entry name" value="ABC_transporter-like_CS"/>
</dbReference>
<evidence type="ECO:0000313" key="15">
    <source>
        <dbReference type="Proteomes" id="UP000177798"/>
    </source>
</evidence>
<evidence type="ECO:0000313" key="14">
    <source>
        <dbReference type="EMBL" id="APA10978.1"/>
    </source>
</evidence>
<dbReference type="InterPro" id="IPR044746">
    <property type="entry name" value="ABCC_6TM_D1"/>
</dbReference>
<dbReference type="InterPro" id="IPR036640">
    <property type="entry name" value="ABC1_TM_sf"/>
</dbReference>
<keyword evidence="8 11" id="KW-1133">Transmembrane helix</keyword>
<evidence type="ECO:0000256" key="6">
    <source>
        <dbReference type="ARBA" id="ARBA00022741"/>
    </source>
</evidence>
<evidence type="ECO:0000256" key="4">
    <source>
        <dbReference type="ARBA" id="ARBA00022475"/>
    </source>
</evidence>
<evidence type="ECO:0000256" key="11">
    <source>
        <dbReference type="SAM" id="Phobius"/>
    </source>
</evidence>
<proteinExistence type="inferred from homology"/>
<evidence type="ECO:0000259" key="13">
    <source>
        <dbReference type="PROSITE" id="PS50929"/>
    </source>
</evidence>
<keyword evidence="5 11" id="KW-0812">Transmembrane</keyword>
<dbReference type="Gene3D" id="1.20.1560.10">
    <property type="entry name" value="ABC transporter type 1, transmembrane domain"/>
    <property type="match status" value="2"/>
</dbReference>
<dbReference type="InterPro" id="IPR050173">
    <property type="entry name" value="ABC_transporter_C-like"/>
</dbReference>
<accession>A0A1D9Q7Q5</accession>
<dbReference type="CDD" id="cd03250">
    <property type="entry name" value="ABCC_MRP_domain1"/>
    <property type="match status" value="1"/>
</dbReference>
<dbReference type="Pfam" id="PF00005">
    <property type="entry name" value="ABC_tran"/>
    <property type="match status" value="2"/>
</dbReference>
<dbReference type="CDD" id="cd18580">
    <property type="entry name" value="ABC_6TM_ABCC_D2"/>
    <property type="match status" value="1"/>
</dbReference>
<dbReference type="EMBL" id="CP017820">
    <property type="protein sequence ID" value="APA10978.1"/>
    <property type="molecule type" value="Genomic_DNA"/>
</dbReference>
<feature type="transmembrane region" description="Helical" evidence="11">
    <location>
        <begin position="76"/>
        <end position="95"/>
    </location>
</feature>
<keyword evidence="6" id="KW-0547">Nucleotide-binding</keyword>
<dbReference type="InterPro" id="IPR003593">
    <property type="entry name" value="AAA+_ATPase"/>
</dbReference>
<feature type="domain" description="ABC transmembrane type-1" evidence="13">
    <location>
        <begin position="255"/>
        <end position="532"/>
    </location>
</feature>
<evidence type="ECO:0000256" key="3">
    <source>
        <dbReference type="ARBA" id="ARBA00022448"/>
    </source>
</evidence>
<dbReference type="InterPro" id="IPR044726">
    <property type="entry name" value="ABCC_6TM_D2"/>
</dbReference>
<dbReference type="VEuPathDB" id="FungiDB:sscle_07g057480"/>
<keyword evidence="9 11" id="KW-0472">Membrane</keyword>
<feature type="transmembrane region" description="Helical" evidence="11">
    <location>
        <begin position="923"/>
        <end position="948"/>
    </location>
</feature>
<dbReference type="GO" id="GO:0140359">
    <property type="term" value="F:ABC-type transporter activity"/>
    <property type="evidence" value="ECO:0007669"/>
    <property type="project" value="InterPro"/>
</dbReference>
<keyword evidence="10" id="KW-0325">Glycoprotein</keyword>
<dbReference type="PANTHER" id="PTHR24223">
    <property type="entry name" value="ATP-BINDING CASSETTE SUB-FAMILY C"/>
    <property type="match status" value="1"/>
</dbReference>
<dbReference type="SUPFAM" id="SSF90123">
    <property type="entry name" value="ABC transporter transmembrane region"/>
    <property type="match status" value="2"/>
</dbReference>
<feature type="transmembrane region" description="Helical" evidence="11">
    <location>
        <begin position="1106"/>
        <end position="1126"/>
    </location>
</feature>
<dbReference type="InterPro" id="IPR011527">
    <property type="entry name" value="ABC1_TM_dom"/>
</dbReference>
<dbReference type="Pfam" id="PF00664">
    <property type="entry name" value="ABC_membrane"/>
    <property type="match status" value="2"/>
</dbReference>
<feature type="transmembrane region" description="Helical" evidence="11">
    <location>
        <begin position="467"/>
        <end position="492"/>
    </location>
</feature>
<dbReference type="GO" id="GO:0005524">
    <property type="term" value="F:ATP binding"/>
    <property type="evidence" value="ECO:0007669"/>
    <property type="project" value="UniProtKB-KW"/>
</dbReference>
<evidence type="ECO:0000256" key="1">
    <source>
        <dbReference type="ARBA" id="ARBA00004651"/>
    </source>
</evidence>
<dbReference type="PROSITE" id="PS50893">
    <property type="entry name" value="ABC_TRANSPORTER_2"/>
    <property type="match status" value="2"/>
</dbReference>
<comment type="similarity">
    <text evidence="2">Belongs to the ABC transporter superfamily. ABCC family. Conjugate transporter (TC 3.A.1.208) subfamily.</text>
</comment>
<dbReference type="FunFam" id="1.20.1560.10:FF:000066">
    <property type="entry name" value="ABC multidrug transporter (Eurofung)"/>
    <property type="match status" value="1"/>
</dbReference>
<dbReference type="Gene3D" id="3.40.50.300">
    <property type="entry name" value="P-loop containing nucleotide triphosphate hydrolases"/>
    <property type="match status" value="2"/>
</dbReference>
<dbReference type="PANTHER" id="PTHR24223:SF269">
    <property type="entry name" value="ABC MULTIDRUG TRANSPORTER (EUROFUNG)-RELATED"/>
    <property type="match status" value="1"/>
</dbReference>
<keyword evidence="7" id="KW-0067">ATP-binding</keyword>
<feature type="transmembrane region" description="Helical" evidence="11">
    <location>
        <begin position="312"/>
        <end position="331"/>
    </location>
</feature>
<dbReference type="InterPro" id="IPR027417">
    <property type="entry name" value="P-loop_NTPase"/>
</dbReference>
<feature type="domain" description="ABC transporter" evidence="12">
    <location>
        <begin position="602"/>
        <end position="828"/>
    </location>
</feature>
<dbReference type="InterPro" id="IPR003439">
    <property type="entry name" value="ABC_transporter-like_ATP-bd"/>
</dbReference>
<feature type="transmembrane region" description="Helical" evidence="11">
    <location>
        <begin position="286"/>
        <end position="305"/>
    </location>
</feature>
<dbReference type="SMART" id="SM00382">
    <property type="entry name" value="AAA"/>
    <property type="match status" value="2"/>
</dbReference>
<feature type="domain" description="ABC transporter" evidence="12">
    <location>
        <begin position="1201"/>
        <end position="1438"/>
    </location>
</feature>
<dbReference type="Proteomes" id="UP000177798">
    <property type="component" value="Chromosome 7"/>
</dbReference>
<evidence type="ECO:0008006" key="16">
    <source>
        <dbReference type="Google" id="ProtNLM"/>
    </source>
</evidence>
<name>A0A1D9Q7Q5_SCLS1</name>
<feature type="transmembrane region" description="Helical" evidence="11">
    <location>
        <begin position="880"/>
        <end position="903"/>
    </location>
</feature>
<keyword evidence="4" id="KW-1003">Cell membrane</keyword>
<dbReference type="OrthoDB" id="6500128at2759"/>
<reference evidence="15" key="1">
    <citation type="journal article" date="2017" name="Genome Biol. Evol.">
        <title>The complete genome sequence of the phytopathogenic fungus Sclerotinia sclerotiorum reveals insights into the genome architecture of broad host range pathogens.</title>
        <authorList>
            <person name="Derbyshire M."/>
            <person name="Denton-Giles M."/>
            <person name="Hegedus D."/>
            <person name="Seifbarghy S."/>
            <person name="Rollins J."/>
            <person name="van Kan J."/>
            <person name="Seidl M.F."/>
            <person name="Faino L."/>
            <person name="Mbengue M."/>
            <person name="Navaud O."/>
            <person name="Raffaele S."/>
            <person name="Hammond-Kosack K."/>
            <person name="Heard S."/>
            <person name="Oliver R."/>
        </authorList>
    </citation>
    <scope>NUCLEOTIDE SEQUENCE [LARGE SCALE GENOMIC DNA]</scope>
    <source>
        <strain evidence="15">ATCC 18683 / 1980 / Ss-1</strain>
    </source>
</reference>
<dbReference type="GO" id="GO:0016887">
    <property type="term" value="F:ATP hydrolysis activity"/>
    <property type="evidence" value="ECO:0007669"/>
    <property type="project" value="InterPro"/>
</dbReference>